<dbReference type="InterPro" id="IPR051333">
    <property type="entry name" value="CLIP_Serine_Protease"/>
</dbReference>
<dbReference type="SUPFAM" id="SSF50494">
    <property type="entry name" value="Trypsin-like serine proteases"/>
    <property type="match status" value="1"/>
</dbReference>
<dbReference type="InterPro" id="IPR018114">
    <property type="entry name" value="TRYPSIN_HIS"/>
</dbReference>
<dbReference type="GO" id="GO:0004252">
    <property type="term" value="F:serine-type endopeptidase activity"/>
    <property type="evidence" value="ECO:0007669"/>
    <property type="project" value="InterPro"/>
</dbReference>
<evidence type="ECO:0000313" key="4">
    <source>
        <dbReference type="EMBL" id="QHU33583.1"/>
    </source>
</evidence>
<dbReference type="Pfam" id="PF00089">
    <property type="entry name" value="Trypsin"/>
    <property type="match status" value="1"/>
</dbReference>
<keyword evidence="2" id="KW-0472">Membrane</keyword>
<dbReference type="FunFam" id="2.40.10.10:FF:000068">
    <property type="entry name" value="transmembrane protease serine 2"/>
    <property type="match status" value="1"/>
</dbReference>
<name>A0A6C0LT37_9ZZZZ</name>
<dbReference type="GO" id="GO:0006508">
    <property type="term" value="P:proteolysis"/>
    <property type="evidence" value="ECO:0007669"/>
    <property type="project" value="InterPro"/>
</dbReference>
<dbReference type="SMART" id="SM00020">
    <property type="entry name" value="Tryp_SPc"/>
    <property type="match status" value="1"/>
</dbReference>
<sequence>MSKLVNEFINNICIIINMKFTRTKAVASKALRGAKLIRLQIYQRSKYILAALVILLVLITATLAVMTQTHDLFGLRIKASVKKPSAMRAIISGDLADTYDDAEGIVSLSYSNPDSAEKSPHYCGGTLINNRWVLTAAHCIYGHGREDTLEDSIKYIKEYHHARIGAKKSHEENISGDEFGIRNVIVYPNYNQNTLENDIALLELDREVGTDIAKPMKVNSSKIWSSQTEDVVTDVQQPKSQIFTDGNIMIQNSPVIAAGWGKTKMSDTHAATVLKTTDLTLVATDAGQCVPISSFGAPGTRSGIHLTDQCICASGGNSNRGICQGDSGGPLFVHDGDTNVLIGISSFVAMPCGTPNTPDVFTRTDTYTDWITWYADRENIDPVVEQMVLEHGDDAPFSIEPVLTPYDDKGDIMVGIIAAAVAVVAIGTITSIARTLRLRKSVDNINEAS</sequence>
<dbReference type="PROSITE" id="PS00135">
    <property type="entry name" value="TRYPSIN_SER"/>
    <property type="match status" value="1"/>
</dbReference>
<dbReference type="Gene3D" id="2.40.10.10">
    <property type="entry name" value="Trypsin-like serine proteases"/>
    <property type="match status" value="2"/>
</dbReference>
<keyword evidence="2" id="KW-1133">Transmembrane helix</keyword>
<protein>
    <recommendedName>
        <fullName evidence="3">Peptidase S1 domain-containing protein</fullName>
    </recommendedName>
</protein>
<dbReference type="InterPro" id="IPR033116">
    <property type="entry name" value="TRYPSIN_SER"/>
</dbReference>
<dbReference type="PROSITE" id="PS00134">
    <property type="entry name" value="TRYPSIN_HIS"/>
    <property type="match status" value="1"/>
</dbReference>
<feature type="domain" description="Peptidase S1" evidence="3">
    <location>
        <begin position="90"/>
        <end position="376"/>
    </location>
</feature>
<evidence type="ECO:0000259" key="3">
    <source>
        <dbReference type="PROSITE" id="PS50240"/>
    </source>
</evidence>
<evidence type="ECO:0000256" key="2">
    <source>
        <dbReference type="SAM" id="Phobius"/>
    </source>
</evidence>
<reference evidence="4" key="1">
    <citation type="journal article" date="2020" name="Nature">
        <title>Giant virus diversity and host interactions through global metagenomics.</title>
        <authorList>
            <person name="Schulz F."/>
            <person name="Roux S."/>
            <person name="Paez-Espino D."/>
            <person name="Jungbluth S."/>
            <person name="Walsh D.A."/>
            <person name="Denef V.J."/>
            <person name="McMahon K.D."/>
            <person name="Konstantinidis K.T."/>
            <person name="Eloe-Fadrosh E.A."/>
            <person name="Kyrpides N.C."/>
            <person name="Woyke T."/>
        </authorList>
    </citation>
    <scope>NUCLEOTIDE SEQUENCE</scope>
    <source>
        <strain evidence="4">GVMAG-S-1016704-121</strain>
    </source>
</reference>
<dbReference type="InterPro" id="IPR001254">
    <property type="entry name" value="Trypsin_dom"/>
</dbReference>
<dbReference type="PRINTS" id="PR00722">
    <property type="entry name" value="CHYMOTRYPSIN"/>
</dbReference>
<dbReference type="InterPro" id="IPR009003">
    <property type="entry name" value="Peptidase_S1_PA"/>
</dbReference>
<dbReference type="AlphaFoldDB" id="A0A6C0LT37"/>
<feature type="transmembrane region" description="Helical" evidence="2">
    <location>
        <begin position="412"/>
        <end position="433"/>
    </location>
</feature>
<dbReference type="InterPro" id="IPR043504">
    <property type="entry name" value="Peptidase_S1_PA_chymotrypsin"/>
</dbReference>
<dbReference type="PROSITE" id="PS50240">
    <property type="entry name" value="TRYPSIN_DOM"/>
    <property type="match status" value="1"/>
</dbReference>
<feature type="transmembrane region" description="Helical" evidence="2">
    <location>
        <begin position="47"/>
        <end position="66"/>
    </location>
</feature>
<organism evidence="4">
    <name type="scientific">viral metagenome</name>
    <dbReference type="NCBI Taxonomy" id="1070528"/>
    <lineage>
        <taxon>unclassified sequences</taxon>
        <taxon>metagenomes</taxon>
        <taxon>organismal metagenomes</taxon>
    </lineage>
</organism>
<accession>A0A6C0LT37</accession>
<dbReference type="EMBL" id="MN740559">
    <property type="protein sequence ID" value="QHU33583.1"/>
    <property type="molecule type" value="Genomic_DNA"/>
</dbReference>
<dbReference type="InterPro" id="IPR001314">
    <property type="entry name" value="Peptidase_S1A"/>
</dbReference>
<evidence type="ECO:0000256" key="1">
    <source>
        <dbReference type="ARBA" id="ARBA00023157"/>
    </source>
</evidence>
<proteinExistence type="predicted"/>
<dbReference type="CDD" id="cd00190">
    <property type="entry name" value="Tryp_SPc"/>
    <property type="match status" value="1"/>
</dbReference>
<dbReference type="PANTHER" id="PTHR24260">
    <property type="match status" value="1"/>
</dbReference>
<dbReference type="PANTHER" id="PTHR24260:SF136">
    <property type="entry name" value="GH08193P-RELATED"/>
    <property type="match status" value="1"/>
</dbReference>
<keyword evidence="2" id="KW-0812">Transmembrane</keyword>
<keyword evidence="1" id="KW-1015">Disulfide bond</keyword>